<evidence type="ECO:0000256" key="3">
    <source>
        <dbReference type="ARBA" id="ARBA00022980"/>
    </source>
</evidence>
<accession>A0AAD6WFU2</accession>
<dbReference type="GO" id="GO:0003735">
    <property type="term" value="F:structural constituent of ribosome"/>
    <property type="evidence" value="ECO:0007669"/>
    <property type="project" value="InterPro"/>
</dbReference>
<evidence type="ECO:0000313" key="9">
    <source>
        <dbReference type="Proteomes" id="UP001164929"/>
    </source>
</evidence>
<dbReference type="InterPro" id="IPR000535">
    <property type="entry name" value="MSP_dom"/>
</dbReference>
<comment type="similarity">
    <text evidence="2">Belongs to the VAMP-associated protein (VAP) (TC 9.B.17) family.</text>
</comment>
<evidence type="ECO:0000256" key="1">
    <source>
        <dbReference type="ARBA" id="ARBA00005781"/>
    </source>
</evidence>
<dbReference type="PROSITE" id="PS50202">
    <property type="entry name" value="MSP"/>
    <property type="match status" value="1"/>
</dbReference>
<evidence type="ECO:0000259" key="7">
    <source>
        <dbReference type="PROSITE" id="PS50202"/>
    </source>
</evidence>
<comment type="caution">
    <text evidence="8">The sequence shown here is derived from an EMBL/GenBank/DDBJ whole genome shotgun (WGS) entry which is preliminary data.</text>
</comment>
<dbReference type="Gene3D" id="2.60.40.10">
    <property type="entry name" value="Immunoglobulins"/>
    <property type="match status" value="1"/>
</dbReference>
<keyword evidence="6" id="KW-1133">Transmembrane helix</keyword>
<dbReference type="AlphaFoldDB" id="A0AAD6WFU2"/>
<dbReference type="GO" id="GO:0090158">
    <property type="term" value="P:endoplasmic reticulum membrane organization"/>
    <property type="evidence" value="ECO:0007669"/>
    <property type="project" value="TreeGrafter"/>
</dbReference>
<feature type="domain" description="MSP" evidence="7">
    <location>
        <begin position="227"/>
        <end position="348"/>
    </location>
</feature>
<dbReference type="Pfam" id="PF00635">
    <property type="entry name" value="Motile_Sperm"/>
    <property type="match status" value="1"/>
</dbReference>
<gene>
    <name evidence="8" type="ORF">NC653_001687</name>
</gene>
<dbReference type="GO" id="GO:1990904">
    <property type="term" value="C:ribonucleoprotein complex"/>
    <property type="evidence" value="ECO:0007669"/>
    <property type="project" value="UniProtKB-KW"/>
</dbReference>
<dbReference type="InterPro" id="IPR008991">
    <property type="entry name" value="Translation_prot_SH3-like_sf"/>
</dbReference>
<keyword evidence="9" id="KW-1185">Reference proteome</keyword>
<dbReference type="InterPro" id="IPR038657">
    <property type="entry name" value="Ribosomal_bL19_sf"/>
</dbReference>
<keyword evidence="6" id="KW-0472">Membrane</keyword>
<sequence>MGSKILPQALAVIPRNPTQFHVPKKLGFSSTINRSSYLSNSASSSRFSVSRVSSTSLSSNHEAFFKEFARQSFVTRAESESGGGEVVEETENVEEEVVVEGSEEEEVQAEVEGAVKEPRKPRVKLGDIIGILNKRAVEASEMERPIPDIRTGDIVEIKLEVPENRRRLSIYKGIVISKQNAGIHTTIRIRRIIAGIGVEIVFPLIVVEDLVNWWGGGDMTTGGDKSFISVHPDDLKFIFELEKQSFCDLKVVNNTEHHVAFKVKTTSPKKYFVRPNTGVIQPWDSFVIKVTLQAQREYPLDMQCKDKFLLQSTIVLPPANVDELPPDTFNKDSDGKVIQEMKLRVVYMPTSTTQGNLEDEVLLKGSEKIPDANSAVQLLEDERDAAVRQTQLLQQELDLLRRRRYRKTDPGFSLMFAFVVGLVGIMIGFLLNLSLSSPSTE</sequence>
<dbReference type="InterPro" id="IPR016763">
    <property type="entry name" value="VAP"/>
</dbReference>
<dbReference type="SUPFAM" id="SSF50104">
    <property type="entry name" value="Translation proteins SH3-like domain"/>
    <property type="match status" value="1"/>
</dbReference>
<comment type="similarity">
    <text evidence="1">Belongs to the bacterial ribosomal protein bL19 family.</text>
</comment>
<dbReference type="GO" id="GO:0006412">
    <property type="term" value="P:translation"/>
    <property type="evidence" value="ECO:0007669"/>
    <property type="project" value="InterPro"/>
</dbReference>
<evidence type="ECO:0000256" key="2">
    <source>
        <dbReference type="ARBA" id="ARBA00008932"/>
    </source>
</evidence>
<feature type="transmembrane region" description="Helical" evidence="6">
    <location>
        <begin position="411"/>
        <end position="431"/>
    </location>
</feature>
<evidence type="ECO:0000313" key="8">
    <source>
        <dbReference type="EMBL" id="KAJ7011333.1"/>
    </source>
</evidence>
<organism evidence="8 9">
    <name type="scientific">Populus alba x Populus x berolinensis</name>
    <dbReference type="NCBI Taxonomy" id="444605"/>
    <lineage>
        <taxon>Eukaryota</taxon>
        <taxon>Viridiplantae</taxon>
        <taxon>Streptophyta</taxon>
        <taxon>Embryophyta</taxon>
        <taxon>Tracheophyta</taxon>
        <taxon>Spermatophyta</taxon>
        <taxon>Magnoliopsida</taxon>
        <taxon>eudicotyledons</taxon>
        <taxon>Gunneridae</taxon>
        <taxon>Pentapetalae</taxon>
        <taxon>rosids</taxon>
        <taxon>fabids</taxon>
        <taxon>Malpighiales</taxon>
        <taxon>Salicaceae</taxon>
        <taxon>Saliceae</taxon>
        <taxon>Populus</taxon>
    </lineage>
</organism>
<dbReference type="GO" id="GO:0005789">
    <property type="term" value="C:endoplasmic reticulum membrane"/>
    <property type="evidence" value="ECO:0007669"/>
    <property type="project" value="InterPro"/>
</dbReference>
<dbReference type="SUPFAM" id="SSF49354">
    <property type="entry name" value="PapD-like"/>
    <property type="match status" value="1"/>
</dbReference>
<dbReference type="GO" id="GO:0061817">
    <property type="term" value="P:endoplasmic reticulum-plasma membrane tethering"/>
    <property type="evidence" value="ECO:0007669"/>
    <property type="project" value="TreeGrafter"/>
</dbReference>
<evidence type="ECO:0000256" key="5">
    <source>
        <dbReference type="SAM" id="Coils"/>
    </source>
</evidence>
<reference evidence="8 9" key="1">
    <citation type="journal article" date="2023" name="Mol. Ecol. Resour.">
        <title>Chromosome-level genome assembly of a triploid poplar Populus alba 'Berolinensis'.</title>
        <authorList>
            <person name="Chen S."/>
            <person name="Yu Y."/>
            <person name="Wang X."/>
            <person name="Wang S."/>
            <person name="Zhang T."/>
            <person name="Zhou Y."/>
            <person name="He R."/>
            <person name="Meng N."/>
            <person name="Wang Y."/>
            <person name="Liu W."/>
            <person name="Liu Z."/>
            <person name="Liu J."/>
            <person name="Guo Q."/>
            <person name="Huang H."/>
            <person name="Sederoff R.R."/>
            <person name="Wang G."/>
            <person name="Qu G."/>
            <person name="Chen S."/>
        </authorList>
    </citation>
    <scope>NUCLEOTIDE SEQUENCE [LARGE SCALE GENOMIC DNA]</scope>
    <source>
        <strain evidence="8">SC-2020</strain>
    </source>
</reference>
<evidence type="ECO:0000256" key="6">
    <source>
        <dbReference type="SAM" id="Phobius"/>
    </source>
</evidence>
<protein>
    <recommendedName>
        <fullName evidence="7">MSP domain-containing protein</fullName>
    </recommendedName>
</protein>
<evidence type="ECO:0000256" key="4">
    <source>
        <dbReference type="ARBA" id="ARBA00023274"/>
    </source>
</evidence>
<keyword evidence="3" id="KW-0689">Ribosomal protein</keyword>
<dbReference type="InterPro" id="IPR008962">
    <property type="entry name" value="PapD-like_sf"/>
</dbReference>
<dbReference type="Gene3D" id="2.30.30.790">
    <property type="match status" value="1"/>
</dbReference>
<proteinExistence type="inferred from homology"/>
<name>A0AAD6WFU2_9ROSI</name>
<keyword evidence="5" id="KW-0175">Coiled coil</keyword>
<dbReference type="Pfam" id="PF01245">
    <property type="entry name" value="Ribosomal_L19"/>
    <property type="match status" value="1"/>
</dbReference>
<dbReference type="GO" id="GO:0005886">
    <property type="term" value="C:plasma membrane"/>
    <property type="evidence" value="ECO:0007669"/>
    <property type="project" value="TreeGrafter"/>
</dbReference>
<dbReference type="InterPro" id="IPR001857">
    <property type="entry name" value="Ribosomal_bL19"/>
</dbReference>
<dbReference type="PANTHER" id="PTHR10809">
    <property type="entry name" value="VESICLE-ASSOCIATED MEMBRANE PROTEIN-ASSOCIATED PROTEIN"/>
    <property type="match status" value="1"/>
</dbReference>
<feature type="coiled-coil region" evidence="5">
    <location>
        <begin position="376"/>
        <end position="403"/>
    </location>
</feature>
<dbReference type="GO" id="GO:0005840">
    <property type="term" value="C:ribosome"/>
    <property type="evidence" value="ECO:0007669"/>
    <property type="project" value="UniProtKB-KW"/>
</dbReference>
<dbReference type="Proteomes" id="UP001164929">
    <property type="component" value="Chromosome 1"/>
</dbReference>
<dbReference type="FunFam" id="2.60.40.10:FF:000813">
    <property type="entry name" value="Vesicle-associated protein 1-1"/>
    <property type="match status" value="1"/>
</dbReference>
<keyword evidence="4" id="KW-0687">Ribonucleoprotein</keyword>
<dbReference type="InterPro" id="IPR013783">
    <property type="entry name" value="Ig-like_fold"/>
</dbReference>
<dbReference type="PANTHER" id="PTHR10809:SF42">
    <property type="entry name" value="VESICLE-ASSOCIATED PROTEIN 2-1"/>
    <property type="match status" value="1"/>
</dbReference>
<keyword evidence="6" id="KW-0812">Transmembrane</keyword>
<dbReference type="EMBL" id="JAQIZT010000001">
    <property type="protein sequence ID" value="KAJ7011333.1"/>
    <property type="molecule type" value="Genomic_DNA"/>
</dbReference>